<evidence type="ECO:0000313" key="3">
    <source>
        <dbReference type="EMBL" id="MDP4530064.1"/>
    </source>
</evidence>
<dbReference type="EMBL" id="JAUZVY010000006">
    <property type="protein sequence ID" value="MDP4530064.1"/>
    <property type="molecule type" value="Genomic_DNA"/>
</dbReference>
<feature type="transmembrane region" description="Helical" evidence="1">
    <location>
        <begin position="47"/>
        <end position="66"/>
    </location>
</feature>
<keyword evidence="1" id="KW-0812">Transmembrane</keyword>
<organism evidence="3 4">
    <name type="scientific">Alkalimonas delamerensis</name>
    <dbReference type="NCBI Taxonomy" id="265981"/>
    <lineage>
        <taxon>Bacteria</taxon>
        <taxon>Pseudomonadati</taxon>
        <taxon>Pseudomonadota</taxon>
        <taxon>Gammaproteobacteria</taxon>
        <taxon>Alkalimonas</taxon>
    </lineage>
</organism>
<dbReference type="Gene3D" id="2.70.70.10">
    <property type="entry name" value="Glucose Permease (Domain IIA)"/>
    <property type="match status" value="1"/>
</dbReference>
<dbReference type="InterPro" id="IPR016047">
    <property type="entry name" value="M23ase_b-sheet_dom"/>
</dbReference>
<protein>
    <submittedName>
        <fullName evidence="3">M23 family metallopeptidase</fullName>
        <ecNumber evidence="3">3.4.-.-</ecNumber>
    </submittedName>
</protein>
<dbReference type="InterPro" id="IPR050570">
    <property type="entry name" value="Cell_wall_metabolism_enzyme"/>
</dbReference>
<dbReference type="GO" id="GO:0016787">
    <property type="term" value="F:hydrolase activity"/>
    <property type="evidence" value="ECO:0007669"/>
    <property type="project" value="UniProtKB-KW"/>
</dbReference>
<evidence type="ECO:0000313" key="4">
    <source>
        <dbReference type="Proteomes" id="UP001236258"/>
    </source>
</evidence>
<sequence length="343" mass="38402">MTETPNPTSTGWRQELTAWYWPMLGGLAMVLLLQFGVQALWQWSLPFWLVIVLYLAFAAGLSSVLGRLATEHKTEKTPVHPASAWPVSGPIRYLGRYSVLFTFLPSSLLSILNPWQLTQQLKQLAGQAKVHRRMRGHYDELDSYQNKAVYRLPFAGEWLIFNGGLTPGTSHSWDVLAQRYAYDFVVADVSFRRHRNQGTRLADYFCYDAPILAAADGVVVDIQDGINPAPLVGFAVCDFLCRHFAGNYLVIQHADGEFGVYAHLIKGSITCKLGEKVQQGQQIGRCGHTGHSTEPHLHFHLQDGISLFSSMGLPIRFQDTLVDGEQKTSPVALERGQRVEQPH</sequence>
<evidence type="ECO:0000259" key="2">
    <source>
        <dbReference type="Pfam" id="PF01551"/>
    </source>
</evidence>
<keyword evidence="1" id="KW-1133">Transmembrane helix</keyword>
<dbReference type="SUPFAM" id="SSF51261">
    <property type="entry name" value="Duplicated hybrid motif"/>
    <property type="match status" value="1"/>
</dbReference>
<gene>
    <name evidence="3" type="ORF">Q3O59_13625</name>
</gene>
<evidence type="ECO:0000256" key="1">
    <source>
        <dbReference type="SAM" id="Phobius"/>
    </source>
</evidence>
<comment type="caution">
    <text evidence="3">The sequence shown here is derived from an EMBL/GenBank/DDBJ whole genome shotgun (WGS) entry which is preliminary data.</text>
</comment>
<dbReference type="InterPro" id="IPR011055">
    <property type="entry name" value="Dup_hybrid_motif"/>
</dbReference>
<keyword evidence="1" id="KW-0472">Membrane</keyword>
<keyword evidence="4" id="KW-1185">Reference proteome</keyword>
<dbReference type="CDD" id="cd12797">
    <property type="entry name" value="M23_peptidase"/>
    <property type="match status" value="1"/>
</dbReference>
<dbReference type="Proteomes" id="UP001236258">
    <property type="component" value="Unassembled WGS sequence"/>
</dbReference>
<dbReference type="PANTHER" id="PTHR21666:SF270">
    <property type="entry name" value="MUREIN HYDROLASE ACTIVATOR ENVC"/>
    <property type="match status" value="1"/>
</dbReference>
<dbReference type="Pfam" id="PF01551">
    <property type="entry name" value="Peptidase_M23"/>
    <property type="match status" value="1"/>
</dbReference>
<reference evidence="3 4" key="1">
    <citation type="submission" date="2023-08" db="EMBL/GenBank/DDBJ databases">
        <authorList>
            <person name="Joshi A."/>
            <person name="Thite S."/>
        </authorList>
    </citation>
    <scope>NUCLEOTIDE SEQUENCE [LARGE SCALE GENOMIC DNA]</scope>
    <source>
        <strain evidence="3 4">1E1</strain>
    </source>
</reference>
<dbReference type="RefSeq" id="WP_305946109.1">
    <property type="nucleotide sequence ID" value="NZ_JAUZVY010000006.1"/>
</dbReference>
<accession>A0ABT9GT43</accession>
<dbReference type="PANTHER" id="PTHR21666">
    <property type="entry name" value="PEPTIDASE-RELATED"/>
    <property type="match status" value="1"/>
</dbReference>
<name>A0ABT9GT43_9GAMM</name>
<dbReference type="EC" id="3.4.-.-" evidence="3"/>
<feature type="domain" description="M23ase beta-sheet core" evidence="2">
    <location>
        <begin position="208"/>
        <end position="302"/>
    </location>
</feature>
<proteinExistence type="predicted"/>
<feature type="transmembrane region" description="Helical" evidence="1">
    <location>
        <begin position="20"/>
        <end position="41"/>
    </location>
</feature>
<keyword evidence="3" id="KW-0378">Hydrolase</keyword>